<name>A0ABP3YTN4_9PSEU</name>
<keyword evidence="2" id="KW-1185">Reference proteome</keyword>
<organism evidence="1 2">
    <name type="scientific">Pseudonocardia zijingensis</name>
    <dbReference type="NCBI Taxonomy" id="153376"/>
    <lineage>
        <taxon>Bacteria</taxon>
        <taxon>Bacillati</taxon>
        <taxon>Actinomycetota</taxon>
        <taxon>Actinomycetes</taxon>
        <taxon>Pseudonocardiales</taxon>
        <taxon>Pseudonocardiaceae</taxon>
        <taxon>Pseudonocardia</taxon>
    </lineage>
</organism>
<evidence type="ECO:0000313" key="2">
    <source>
        <dbReference type="Proteomes" id="UP001499967"/>
    </source>
</evidence>
<reference evidence="2" key="1">
    <citation type="journal article" date="2019" name="Int. J. Syst. Evol. Microbiol.">
        <title>The Global Catalogue of Microorganisms (GCM) 10K type strain sequencing project: providing services to taxonomists for standard genome sequencing and annotation.</title>
        <authorList>
            <consortium name="The Broad Institute Genomics Platform"/>
            <consortium name="The Broad Institute Genome Sequencing Center for Infectious Disease"/>
            <person name="Wu L."/>
            <person name="Ma J."/>
        </authorList>
    </citation>
    <scope>NUCLEOTIDE SEQUENCE [LARGE SCALE GENOMIC DNA]</scope>
    <source>
        <strain evidence="2">JCM 11117</strain>
    </source>
</reference>
<dbReference type="EMBL" id="BAAAHP010000231">
    <property type="protein sequence ID" value="GAA0901284.1"/>
    <property type="molecule type" value="Genomic_DNA"/>
</dbReference>
<protein>
    <submittedName>
        <fullName evidence="1">Uncharacterized protein</fullName>
    </submittedName>
</protein>
<evidence type="ECO:0000313" key="1">
    <source>
        <dbReference type="EMBL" id="GAA0901284.1"/>
    </source>
</evidence>
<comment type="caution">
    <text evidence="1">The sequence shown here is derived from an EMBL/GenBank/DDBJ whole genome shotgun (WGS) entry which is preliminary data.</text>
</comment>
<accession>A0ABP3YTN4</accession>
<dbReference type="Proteomes" id="UP001499967">
    <property type="component" value="Unassembled WGS sequence"/>
</dbReference>
<gene>
    <name evidence="1" type="ORF">GCM10009559_67760</name>
</gene>
<proteinExistence type="predicted"/>
<sequence length="68" mass="7348">MRGPYYQADATVHVVAPPRGRAVLACRCGRMLDLVDMHRPPQRDVSGGRAGTAIDPILCARCAKADRS</sequence>